<keyword evidence="1" id="KW-0175">Coiled coil</keyword>
<dbReference type="EMBL" id="PQFF01000208">
    <property type="protein sequence ID" value="RHZ74380.1"/>
    <property type="molecule type" value="Genomic_DNA"/>
</dbReference>
<organism evidence="3 4">
    <name type="scientific">Diversispora epigaea</name>
    <dbReference type="NCBI Taxonomy" id="1348612"/>
    <lineage>
        <taxon>Eukaryota</taxon>
        <taxon>Fungi</taxon>
        <taxon>Fungi incertae sedis</taxon>
        <taxon>Mucoromycota</taxon>
        <taxon>Glomeromycotina</taxon>
        <taxon>Glomeromycetes</taxon>
        <taxon>Diversisporales</taxon>
        <taxon>Diversisporaceae</taxon>
        <taxon>Diversispora</taxon>
    </lineage>
</organism>
<protein>
    <submittedName>
        <fullName evidence="3">Uncharacterized protein</fullName>
    </submittedName>
</protein>
<evidence type="ECO:0000313" key="4">
    <source>
        <dbReference type="Proteomes" id="UP000266861"/>
    </source>
</evidence>
<dbReference type="AlphaFoldDB" id="A0A397INT0"/>
<comment type="caution">
    <text evidence="3">The sequence shown here is derived from an EMBL/GenBank/DDBJ whole genome shotgun (WGS) entry which is preliminary data.</text>
</comment>
<feature type="region of interest" description="Disordered" evidence="2">
    <location>
        <begin position="1"/>
        <end position="26"/>
    </location>
</feature>
<evidence type="ECO:0000313" key="3">
    <source>
        <dbReference type="EMBL" id="RHZ74380.1"/>
    </source>
</evidence>
<reference evidence="3 4" key="1">
    <citation type="submission" date="2018-08" db="EMBL/GenBank/DDBJ databases">
        <title>Genome and evolution of the arbuscular mycorrhizal fungus Diversispora epigaea (formerly Glomus versiforme) and its bacterial endosymbionts.</title>
        <authorList>
            <person name="Sun X."/>
            <person name="Fei Z."/>
            <person name="Harrison M."/>
        </authorList>
    </citation>
    <scope>NUCLEOTIDE SEQUENCE [LARGE SCALE GENOMIC DNA]</scope>
    <source>
        <strain evidence="3 4">IT104</strain>
    </source>
</reference>
<dbReference type="OrthoDB" id="2398194at2759"/>
<name>A0A397INT0_9GLOM</name>
<feature type="coiled-coil region" evidence="1">
    <location>
        <begin position="148"/>
        <end position="249"/>
    </location>
</feature>
<gene>
    <name evidence="3" type="ORF">Glove_225g32</name>
</gene>
<proteinExistence type="predicted"/>
<sequence length="341" mass="39690">MSQIHTLSDIDEGNKLGNFPSNRYPPSRTELENHLSQANQDYKTAIDYGNQIADYNKLLLDKCSSQVKIESIFIIIDIKLRMSQIHTLSDIDEGNKLGNFPSNRYPPSRTELENHLSQANQDYKTAIDYGNQIADYNKLLLDKCSSQVKSFNREKKTWDLEKKDLNQELTQYYNEIDKLQKENTNLISQITEKELSLSKLKSKLKKKSEKKDEEICSLNSKLSELEHMKNELIEKNDKLEHQKSDILTDSNRTIFLRQFLRKNNKQNPDSLGHIKSPEQQDFTFQNDVSQRDIPYISGGMTELVPVAKSRVSDSGHIESMSYRRDFYMVYNKTRMGNNKEK</sequence>
<evidence type="ECO:0000256" key="2">
    <source>
        <dbReference type="SAM" id="MobiDB-lite"/>
    </source>
</evidence>
<dbReference type="Proteomes" id="UP000266861">
    <property type="component" value="Unassembled WGS sequence"/>
</dbReference>
<keyword evidence="4" id="KW-1185">Reference proteome</keyword>
<evidence type="ECO:0000256" key="1">
    <source>
        <dbReference type="SAM" id="Coils"/>
    </source>
</evidence>
<accession>A0A397INT0</accession>